<accession>V4Q8M1</accession>
<protein>
    <submittedName>
        <fullName evidence="1">Uncharacterized protein</fullName>
    </submittedName>
</protein>
<dbReference type="PATRIC" id="fig|1263865.4.peg.2426"/>
<reference evidence="1 2" key="1">
    <citation type="submission" date="2013-07" db="EMBL/GenBank/DDBJ databases">
        <authorList>
            <person name="Schaap P.J."/>
            <person name="Mehboob F."/>
            <person name="Oosterkamp M.J."/>
            <person name="de Vos W.M."/>
            <person name="Stams A.J.M."/>
            <person name="Koehorst J.J."/>
        </authorList>
    </citation>
    <scope>NUCLEOTIDE SEQUENCE [LARGE SCALE GENOMIC DNA]</scope>
    <source>
        <strain evidence="1 2">AW-1</strain>
    </source>
</reference>
<gene>
    <name evidence="1" type="ORF">F753_12530</name>
</gene>
<sequence>MTFLLFLAPAPLLPPSIFHIFQQFSRASASLNFCAYM</sequence>
<dbReference type="EMBL" id="AOFQ01000035">
    <property type="protein sequence ID" value="ESQ99084.1"/>
    <property type="molecule type" value="Genomic_DNA"/>
</dbReference>
<proteinExistence type="predicted"/>
<evidence type="ECO:0000313" key="1">
    <source>
        <dbReference type="EMBL" id="ESQ99084.1"/>
    </source>
</evidence>
<dbReference type="Proteomes" id="UP000017822">
    <property type="component" value="Unassembled WGS sequence"/>
</dbReference>
<dbReference type="AlphaFoldDB" id="V4Q8M1"/>
<evidence type="ECO:0000313" key="2">
    <source>
        <dbReference type="Proteomes" id="UP000017822"/>
    </source>
</evidence>
<organism evidence="1 2">
    <name type="scientific">Stutzerimonas chloritidismutans AW-1</name>
    <dbReference type="NCBI Taxonomy" id="1263865"/>
    <lineage>
        <taxon>Bacteria</taxon>
        <taxon>Pseudomonadati</taxon>
        <taxon>Pseudomonadota</taxon>
        <taxon>Gammaproteobacteria</taxon>
        <taxon>Pseudomonadales</taxon>
        <taxon>Pseudomonadaceae</taxon>
        <taxon>Stutzerimonas</taxon>
    </lineage>
</organism>
<comment type="caution">
    <text evidence="1">The sequence shown here is derived from an EMBL/GenBank/DDBJ whole genome shotgun (WGS) entry which is preliminary data.</text>
</comment>
<name>V4Q8M1_STUCH</name>